<sequence>MLVIIVVVFILPGEYWYRTFGKRIQESTHYKSKSENYKNTLCASLFLFPQATMFTSLFSENEFEYLDIKDCLKGIVFGPRANFKNKGRALEIPDRRGFGNPMYKLDFRNCSPKIDYDWKE</sequence>
<proteinExistence type="predicted"/>
<name>A0A1S1MSC0_9GAMM</name>
<protein>
    <submittedName>
        <fullName evidence="1">Uncharacterized protein</fullName>
    </submittedName>
</protein>
<reference evidence="1 2" key="1">
    <citation type="submission" date="2016-09" db="EMBL/GenBank/DDBJ databases">
        <title>Pseudoalteromonas amylolytica sp. nov., isolated from the surface seawater.</title>
        <authorList>
            <person name="Wu Y.-H."/>
            <person name="Cheng H."/>
            <person name="Jin X.-B."/>
            <person name="Wang C.-S."/>
            <person name="Xu X.-W."/>
        </authorList>
    </citation>
    <scope>NUCLEOTIDE SEQUENCE [LARGE SCALE GENOMIC DNA]</scope>
    <source>
        <strain evidence="1 2">JW1</strain>
    </source>
</reference>
<gene>
    <name evidence="1" type="ORF">BET10_19485</name>
</gene>
<dbReference type="STRING" id="1859457.BET10_19485"/>
<organism evidence="1 2">
    <name type="scientific">Pseudoalteromonas amylolytica</name>
    <dbReference type="NCBI Taxonomy" id="1859457"/>
    <lineage>
        <taxon>Bacteria</taxon>
        <taxon>Pseudomonadati</taxon>
        <taxon>Pseudomonadota</taxon>
        <taxon>Gammaproteobacteria</taxon>
        <taxon>Alteromonadales</taxon>
        <taxon>Pseudoalteromonadaceae</taxon>
        <taxon>Pseudoalteromonas</taxon>
    </lineage>
</organism>
<accession>A0A1S1MSC0</accession>
<evidence type="ECO:0000313" key="1">
    <source>
        <dbReference type="EMBL" id="OHU88990.1"/>
    </source>
</evidence>
<dbReference type="AlphaFoldDB" id="A0A1S1MSC0"/>
<comment type="caution">
    <text evidence="1">The sequence shown here is derived from an EMBL/GenBank/DDBJ whole genome shotgun (WGS) entry which is preliminary data.</text>
</comment>
<dbReference type="EMBL" id="MKJU01000030">
    <property type="protein sequence ID" value="OHU88990.1"/>
    <property type="molecule type" value="Genomic_DNA"/>
</dbReference>
<dbReference type="Proteomes" id="UP000179786">
    <property type="component" value="Unassembled WGS sequence"/>
</dbReference>
<keyword evidence="2" id="KW-1185">Reference proteome</keyword>
<evidence type="ECO:0000313" key="2">
    <source>
        <dbReference type="Proteomes" id="UP000179786"/>
    </source>
</evidence>
<dbReference type="RefSeq" id="WP_070986918.1">
    <property type="nucleotide sequence ID" value="NZ_MKJU01000030.1"/>
</dbReference>